<organism evidence="1 2">
    <name type="scientific">Penicillium citrinum</name>
    <dbReference type="NCBI Taxonomy" id="5077"/>
    <lineage>
        <taxon>Eukaryota</taxon>
        <taxon>Fungi</taxon>
        <taxon>Dikarya</taxon>
        <taxon>Ascomycota</taxon>
        <taxon>Pezizomycotina</taxon>
        <taxon>Eurotiomycetes</taxon>
        <taxon>Eurotiomycetidae</taxon>
        <taxon>Eurotiales</taxon>
        <taxon>Aspergillaceae</taxon>
        <taxon>Penicillium</taxon>
    </lineage>
</organism>
<protein>
    <submittedName>
        <fullName evidence="1">Uncharacterized protein</fullName>
    </submittedName>
</protein>
<keyword evidence="2" id="KW-1185">Reference proteome</keyword>
<dbReference type="OrthoDB" id="4342482at2759"/>
<evidence type="ECO:0000313" key="2">
    <source>
        <dbReference type="Proteomes" id="UP001147733"/>
    </source>
</evidence>
<reference evidence="1" key="2">
    <citation type="journal article" date="2023" name="IMA Fungus">
        <title>Comparative genomic study of the Penicillium genus elucidates a diverse pangenome and 15 lateral gene transfer events.</title>
        <authorList>
            <person name="Petersen C."/>
            <person name="Sorensen T."/>
            <person name="Nielsen M.R."/>
            <person name="Sondergaard T.E."/>
            <person name="Sorensen J.L."/>
            <person name="Fitzpatrick D.A."/>
            <person name="Frisvad J.C."/>
            <person name="Nielsen K.L."/>
        </authorList>
    </citation>
    <scope>NUCLEOTIDE SEQUENCE</scope>
    <source>
        <strain evidence="1">IBT 23319</strain>
    </source>
</reference>
<dbReference type="Proteomes" id="UP001147733">
    <property type="component" value="Unassembled WGS sequence"/>
</dbReference>
<evidence type="ECO:0000313" key="1">
    <source>
        <dbReference type="EMBL" id="KAJ5231280.1"/>
    </source>
</evidence>
<gene>
    <name evidence="1" type="ORF">N7469_005868</name>
</gene>
<dbReference type="RefSeq" id="XP_056500026.1">
    <property type="nucleotide sequence ID" value="XM_056644788.1"/>
</dbReference>
<dbReference type="AlphaFoldDB" id="A0A9W9TLW3"/>
<sequence length="202" mass="22675">MPGKEYTKLTFRQHMQTFLESSKVPDLNFRIILKTPAAIQLDNPEPFQHTIEIQPQPDRTSDILQDRMPNVVVANIQMVLKQNTVLIGEDLFGGSLTHAYWEPVELGLSHAFWNQKSPITISTTNEDPLVNIGERFGLTIQQDGLASNGAILVGGKNIAPDFLIYNIERTHEVGWKVTILVAGRAHEVKFNSDTRIFAAPCR</sequence>
<proteinExistence type="predicted"/>
<dbReference type="EMBL" id="JAPQKT010000005">
    <property type="protein sequence ID" value="KAJ5231280.1"/>
    <property type="molecule type" value="Genomic_DNA"/>
</dbReference>
<accession>A0A9W9TLW3</accession>
<dbReference type="GeneID" id="81383955"/>
<reference evidence="1" key="1">
    <citation type="submission" date="2022-11" db="EMBL/GenBank/DDBJ databases">
        <authorList>
            <person name="Petersen C."/>
        </authorList>
    </citation>
    <scope>NUCLEOTIDE SEQUENCE</scope>
    <source>
        <strain evidence="1">IBT 23319</strain>
    </source>
</reference>
<name>A0A9W9TLW3_PENCI</name>
<comment type="caution">
    <text evidence="1">The sequence shown here is derived from an EMBL/GenBank/DDBJ whole genome shotgun (WGS) entry which is preliminary data.</text>
</comment>